<feature type="binding site" evidence="11">
    <location>
        <position position="8"/>
    </location>
    <ligand>
        <name>Mg(2+)</name>
        <dbReference type="ChEBI" id="CHEBI:18420"/>
    </ligand>
</feature>
<evidence type="ECO:0000313" key="14">
    <source>
        <dbReference type="Proteomes" id="UP001595733"/>
    </source>
</evidence>
<evidence type="ECO:0000256" key="3">
    <source>
        <dbReference type="ARBA" id="ARBA00022490"/>
    </source>
</evidence>
<comment type="function">
    <text evidence="11">Transfers the 4'-phosphopantetheine moiety from coenzyme A to a Ser of acyl-carrier-protein.</text>
</comment>
<keyword evidence="5 11" id="KW-0808">Transferase</keyword>
<keyword evidence="3 11" id="KW-0963">Cytoplasm</keyword>
<comment type="catalytic activity">
    <reaction evidence="11">
        <text>apo-[ACP] + CoA = holo-[ACP] + adenosine 3',5'-bisphosphate + H(+)</text>
        <dbReference type="Rhea" id="RHEA:12068"/>
        <dbReference type="Rhea" id="RHEA-COMP:9685"/>
        <dbReference type="Rhea" id="RHEA-COMP:9690"/>
        <dbReference type="ChEBI" id="CHEBI:15378"/>
        <dbReference type="ChEBI" id="CHEBI:29999"/>
        <dbReference type="ChEBI" id="CHEBI:57287"/>
        <dbReference type="ChEBI" id="CHEBI:58343"/>
        <dbReference type="ChEBI" id="CHEBI:64479"/>
        <dbReference type="EC" id="2.7.8.7"/>
    </reaction>
</comment>
<organism evidence="13 14">
    <name type="scientific">Chryseomicrobium palamuruense</name>
    <dbReference type="NCBI Taxonomy" id="682973"/>
    <lineage>
        <taxon>Bacteria</taxon>
        <taxon>Bacillati</taxon>
        <taxon>Bacillota</taxon>
        <taxon>Bacilli</taxon>
        <taxon>Bacillales</taxon>
        <taxon>Caryophanaceae</taxon>
        <taxon>Chryseomicrobium</taxon>
    </lineage>
</organism>
<evidence type="ECO:0000256" key="4">
    <source>
        <dbReference type="ARBA" id="ARBA00022516"/>
    </source>
</evidence>
<comment type="similarity">
    <text evidence="11">Belongs to the P-Pant transferase superfamily. AcpS family.</text>
</comment>
<dbReference type="PANTHER" id="PTHR12215">
    <property type="entry name" value="PHOSPHOPANTETHEINE TRANSFERASE"/>
    <property type="match status" value="1"/>
</dbReference>
<evidence type="ECO:0000256" key="1">
    <source>
        <dbReference type="ARBA" id="ARBA00001946"/>
    </source>
</evidence>
<comment type="subcellular location">
    <subcellularLocation>
        <location evidence="11">Cytoplasm</location>
    </subcellularLocation>
</comment>
<evidence type="ECO:0000256" key="9">
    <source>
        <dbReference type="ARBA" id="ARBA00023098"/>
    </source>
</evidence>
<name>A0ABV8UU34_9BACL</name>
<evidence type="ECO:0000256" key="2">
    <source>
        <dbReference type="ARBA" id="ARBA00010990"/>
    </source>
</evidence>
<dbReference type="GO" id="GO:0008897">
    <property type="term" value="F:holo-[acyl-carrier-protein] synthase activity"/>
    <property type="evidence" value="ECO:0007669"/>
    <property type="project" value="UniProtKB-EC"/>
</dbReference>
<keyword evidence="4 11" id="KW-0444">Lipid biosynthesis</keyword>
<comment type="cofactor">
    <cofactor evidence="1 11">
        <name>Mg(2+)</name>
        <dbReference type="ChEBI" id="CHEBI:18420"/>
    </cofactor>
</comment>
<keyword evidence="10 11" id="KW-0275">Fatty acid biosynthesis</keyword>
<dbReference type="EC" id="2.7.8.7" evidence="11"/>
<dbReference type="InterPro" id="IPR004568">
    <property type="entry name" value="Ppantetheine-prot_Trfase_dom"/>
</dbReference>
<dbReference type="InterPro" id="IPR002582">
    <property type="entry name" value="ACPS"/>
</dbReference>
<keyword evidence="9 11" id="KW-0443">Lipid metabolism</keyword>
<dbReference type="Proteomes" id="UP001595733">
    <property type="component" value="Unassembled WGS sequence"/>
</dbReference>
<comment type="caution">
    <text evidence="13">The sequence shown here is derived from an EMBL/GenBank/DDBJ whole genome shotgun (WGS) entry which is preliminary data.</text>
</comment>
<dbReference type="InterPro" id="IPR050559">
    <property type="entry name" value="P-Pant_transferase_sf"/>
</dbReference>
<reference evidence="14" key="1">
    <citation type="journal article" date="2019" name="Int. J. Syst. Evol. Microbiol.">
        <title>The Global Catalogue of Microorganisms (GCM) 10K type strain sequencing project: providing services to taxonomists for standard genome sequencing and annotation.</title>
        <authorList>
            <consortium name="The Broad Institute Genomics Platform"/>
            <consortium name="The Broad Institute Genome Sequencing Center for Infectious Disease"/>
            <person name="Wu L."/>
            <person name="Ma J."/>
        </authorList>
    </citation>
    <scope>NUCLEOTIDE SEQUENCE [LARGE SCALE GENOMIC DNA]</scope>
    <source>
        <strain evidence="14">CCUG 50353</strain>
    </source>
</reference>
<evidence type="ECO:0000256" key="8">
    <source>
        <dbReference type="ARBA" id="ARBA00022842"/>
    </source>
</evidence>
<dbReference type="NCBIfam" id="TIGR00516">
    <property type="entry name" value="acpS"/>
    <property type="match status" value="1"/>
</dbReference>
<keyword evidence="7 11" id="KW-0276">Fatty acid metabolism</keyword>
<dbReference type="SUPFAM" id="SSF56214">
    <property type="entry name" value="4'-phosphopantetheinyl transferase"/>
    <property type="match status" value="1"/>
</dbReference>
<feature type="binding site" evidence="11">
    <location>
        <position position="58"/>
    </location>
    <ligand>
        <name>Mg(2+)</name>
        <dbReference type="ChEBI" id="CHEBI:18420"/>
    </ligand>
</feature>
<keyword evidence="6 11" id="KW-0479">Metal-binding</keyword>
<accession>A0ABV8UU34</accession>
<dbReference type="HAMAP" id="MF_00101">
    <property type="entry name" value="AcpS"/>
    <property type="match status" value="1"/>
</dbReference>
<dbReference type="InterPro" id="IPR037143">
    <property type="entry name" value="4-PPantetheinyl_Trfase_dom_sf"/>
</dbReference>
<evidence type="ECO:0000256" key="10">
    <source>
        <dbReference type="ARBA" id="ARBA00023160"/>
    </source>
</evidence>
<keyword evidence="14" id="KW-1185">Reference proteome</keyword>
<keyword evidence="8 11" id="KW-0460">Magnesium</keyword>
<dbReference type="NCBIfam" id="TIGR00556">
    <property type="entry name" value="pantethn_trn"/>
    <property type="match status" value="1"/>
</dbReference>
<gene>
    <name evidence="11 13" type="primary">acpS</name>
    <name evidence="13" type="ORF">ACFO0S_07285</name>
</gene>
<dbReference type="Pfam" id="PF01648">
    <property type="entry name" value="ACPS"/>
    <property type="match status" value="1"/>
</dbReference>
<dbReference type="EMBL" id="JBHSEF010000021">
    <property type="protein sequence ID" value="MFC4354846.1"/>
    <property type="molecule type" value="Genomic_DNA"/>
</dbReference>
<evidence type="ECO:0000259" key="12">
    <source>
        <dbReference type="Pfam" id="PF01648"/>
    </source>
</evidence>
<proteinExistence type="inferred from homology"/>
<dbReference type="Gene3D" id="3.90.470.20">
    <property type="entry name" value="4'-phosphopantetheinyl transferase domain"/>
    <property type="match status" value="1"/>
</dbReference>
<dbReference type="PANTHER" id="PTHR12215:SF10">
    <property type="entry name" value="L-AMINOADIPATE-SEMIALDEHYDE DEHYDROGENASE-PHOSPHOPANTETHEINYL TRANSFERASE"/>
    <property type="match status" value="1"/>
</dbReference>
<comment type="similarity">
    <text evidence="2">Belongs to the P-Pant transferase superfamily. Gsp/Sfp/HetI/AcpT family.</text>
</comment>
<dbReference type="InterPro" id="IPR008278">
    <property type="entry name" value="4-PPantetheinyl_Trfase_dom"/>
</dbReference>
<protein>
    <recommendedName>
        <fullName evidence="11">Holo-[acyl-carrier-protein] synthase</fullName>
        <shortName evidence="11">Holo-ACP synthase</shortName>
        <ecNumber evidence="11">2.7.8.7</ecNumber>
    </recommendedName>
    <alternativeName>
        <fullName evidence="11">4'-phosphopantetheinyl transferase AcpS</fullName>
    </alternativeName>
</protein>
<evidence type="ECO:0000256" key="7">
    <source>
        <dbReference type="ARBA" id="ARBA00022832"/>
    </source>
</evidence>
<feature type="domain" description="4'-phosphopantetheinyl transferase" evidence="12">
    <location>
        <begin position="4"/>
        <end position="111"/>
    </location>
</feature>
<sequence length="117" mass="13098">MIKGIGLDIIELQRIAQLVTRSPHFYKRILTENERRFYESSIPSRQIEYLAARFAVKEAYGKALGTGIGKGCSFQDIEVAKELGGAPYLLFRGEDVNGYVSITHTREYAAAQVILLS</sequence>
<evidence type="ECO:0000256" key="11">
    <source>
        <dbReference type="HAMAP-Rule" id="MF_00101"/>
    </source>
</evidence>
<evidence type="ECO:0000313" key="13">
    <source>
        <dbReference type="EMBL" id="MFC4354846.1"/>
    </source>
</evidence>
<evidence type="ECO:0000256" key="5">
    <source>
        <dbReference type="ARBA" id="ARBA00022679"/>
    </source>
</evidence>
<evidence type="ECO:0000256" key="6">
    <source>
        <dbReference type="ARBA" id="ARBA00022723"/>
    </source>
</evidence>
<dbReference type="RefSeq" id="WP_378141119.1">
    <property type="nucleotide sequence ID" value="NZ_JBHSEF010000021.1"/>
</dbReference>